<dbReference type="EMBL" id="QFOZ01000008">
    <property type="protein sequence ID" value="PZP88702.1"/>
    <property type="molecule type" value="Genomic_DNA"/>
</dbReference>
<evidence type="ECO:0000256" key="1">
    <source>
        <dbReference type="SAM" id="Phobius"/>
    </source>
</evidence>
<name>A0A2W5K8A4_9ACTN</name>
<dbReference type="InterPro" id="IPR006707">
    <property type="entry name" value="T7SS_EccD"/>
</dbReference>
<feature type="transmembrane region" description="Helical" evidence="1">
    <location>
        <begin position="177"/>
        <end position="196"/>
    </location>
</feature>
<gene>
    <name evidence="3" type="primary">eccD</name>
    <name evidence="3" type="ORF">DI579_05650</name>
</gene>
<sequence length="492" mass="53989">MTSNVCVLRNHSRYIRYLPTITRRLLVVALRVIVHTPYERVALAIPSTLYPSEATFFVQFLLQQHHSLDPIDTDTPQYVDVVSSSPWQLAHLTNGVLKEDRTLFDNGIRDGDVLLFERDMATEPVTHSAITDSPHSLDDKERLNELQQSSRRLSLITIGIWVLGCVISGFFSSWWSFGGVLGSLILLLAYTMVVIYQRGRADTSFLGWSALTMAAAGGFALPGANYGLSLSTRALIAVSMSLLTMILCQLIGTLSLKSEPFAALFGVFITVMVGLTITEYTPIPARSTASTGLLIASVLFLAAPRLALWIARVKIPLTALIDVDLPLLPQSVIDPELEKKLQRARWLQSVLTLSGAFLTVVCTVTLLGCPWTTPYDAPTVWQWILLGLIVISLVSASLHAVYRTQTPWLLGTVLVIFTAISVVTAALTNPLVGLVLILLCLLIFSALWLWSTQWNLTPLAQRIVEIMESVLLAIIFPIGIVATGLVSLLLTL</sequence>
<feature type="transmembrane region" description="Helical" evidence="1">
    <location>
        <begin position="470"/>
        <end position="490"/>
    </location>
</feature>
<keyword evidence="1" id="KW-0472">Membrane</keyword>
<feature type="transmembrane region" description="Helical" evidence="1">
    <location>
        <begin position="433"/>
        <end position="450"/>
    </location>
</feature>
<feature type="transmembrane region" description="Helical" evidence="1">
    <location>
        <begin position="408"/>
        <end position="427"/>
    </location>
</feature>
<feature type="transmembrane region" description="Helical" evidence="1">
    <location>
        <begin position="234"/>
        <end position="254"/>
    </location>
</feature>
<dbReference type="Pfam" id="PF19053">
    <property type="entry name" value="EccD"/>
    <property type="match status" value="1"/>
</dbReference>
<feature type="transmembrane region" description="Helical" evidence="1">
    <location>
        <begin position="153"/>
        <end position="171"/>
    </location>
</feature>
<feature type="transmembrane region" description="Helical" evidence="1">
    <location>
        <begin position="261"/>
        <end position="280"/>
    </location>
</feature>
<proteinExistence type="predicted"/>
<evidence type="ECO:0000313" key="3">
    <source>
        <dbReference type="EMBL" id="PZP88702.1"/>
    </source>
</evidence>
<feature type="transmembrane region" description="Helical" evidence="1">
    <location>
        <begin position="208"/>
        <end position="228"/>
    </location>
</feature>
<evidence type="ECO:0000313" key="4">
    <source>
        <dbReference type="Proteomes" id="UP000248606"/>
    </source>
</evidence>
<dbReference type="Gene3D" id="3.10.20.90">
    <property type="entry name" value="Phosphatidylinositol 3-kinase Catalytic Subunit, Chain A, domain 1"/>
    <property type="match status" value="1"/>
</dbReference>
<comment type="caution">
    <text evidence="3">The sequence shown here is derived from an EMBL/GenBank/DDBJ whole genome shotgun (WGS) entry which is preliminary data.</text>
</comment>
<dbReference type="InterPro" id="IPR044049">
    <property type="entry name" value="EccD_transm"/>
</dbReference>
<keyword evidence="1" id="KW-1133">Transmembrane helix</keyword>
<feature type="transmembrane region" description="Helical" evidence="1">
    <location>
        <begin position="380"/>
        <end position="401"/>
    </location>
</feature>
<dbReference type="NCBIfam" id="TIGR03920">
    <property type="entry name" value="T7SS_EccD"/>
    <property type="match status" value="1"/>
</dbReference>
<accession>A0A2W5K8A4</accession>
<feature type="transmembrane region" description="Helical" evidence="1">
    <location>
        <begin position="346"/>
        <end position="368"/>
    </location>
</feature>
<feature type="transmembrane region" description="Helical" evidence="1">
    <location>
        <begin position="292"/>
        <end position="311"/>
    </location>
</feature>
<organism evidence="3 4">
    <name type="scientific">Lawsonella clevelandensis</name>
    <dbReference type="NCBI Taxonomy" id="1528099"/>
    <lineage>
        <taxon>Bacteria</taxon>
        <taxon>Bacillati</taxon>
        <taxon>Actinomycetota</taxon>
        <taxon>Actinomycetes</taxon>
        <taxon>Mycobacteriales</taxon>
        <taxon>Lawsonellaceae</taxon>
        <taxon>Lawsonella</taxon>
    </lineage>
</organism>
<dbReference type="Proteomes" id="UP000248606">
    <property type="component" value="Unassembled WGS sequence"/>
</dbReference>
<evidence type="ECO:0000259" key="2">
    <source>
        <dbReference type="Pfam" id="PF19053"/>
    </source>
</evidence>
<keyword evidence="1" id="KW-0812">Transmembrane</keyword>
<dbReference type="AlphaFoldDB" id="A0A2W5K8A4"/>
<reference evidence="3 4" key="1">
    <citation type="submission" date="2017-08" db="EMBL/GenBank/DDBJ databases">
        <title>Infants hospitalized years apart are colonized by the same room-sourced microbial strains.</title>
        <authorList>
            <person name="Brooks B."/>
            <person name="Olm M.R."/>
            <person name="Firek B.A."/>
            <person name="Baker R."/>
            <person name="Thomas B.C."/>
            <person name="Morowitz M.J."/>
            <person name="Banfield J.F."/>
        </authorList>
    </citation>
    <scope>NUCLEOTIDE SEQUENCE [LARGE SCALE GENOMIC DNA]</scope>
    <source>
        <strain evidence="3">S2_006_000_R1_57</strain>
    </source>
</reference>
<feature type="domain" description="EccD-like transmembrane" evidence="2">
    <location>
        <begin position="151"/>
        <end position="488"/>
    </location>
</feature>
<protein>
    <submittedName>
        <fullName evidence="3">Type VII secretion integral membrane protein EccD</fullName>
    </submittedName>
</protein>